<dbReference type="Proteomes" id="UP001153269">
    <property type="component" value="Unassembled WGS sequence"/>
</dbReference>
<accession>A0A9N7YG50</accession>
<evidence type="ECO:0000313" key="2">
    <source>
        <dbReference type="Proteomes" id="UP001153269"/>
    </source>
</evidence>
<evidence type="ECO:0000313" key="1">
    <source>
        <dbReference type="EMBL" id="CAB1430245.1"/>
    </source>
</evidence>
<organism evidence="1 2">
    <name type="scientific">Pleuronectes platessa</name>
    <name type="common">European plaice</name>
    <dbReference type="NCBI Taxonomy" id="8262"/>
    <lineage>
        <taxon>Eukaryota</taxon>
        <taxon>Metazoa</taxon>
        <taxon>Chordata</taxon>
        <taxon>Craniata</taxon>
        <taxon>Vertebrata</taxon>
        <taxon>Euteleostomi</taxon>
        <taxon>Actinopterygii</taxon>
        <taxon>Neopterygii</taxon>
        <taxon>Teleostei</taxon>
        <taxon>Neoteleostei</taxon>
        <taxon>Acanthomorphata</taxon>
        <taxon>Carangaria</taxon>
        <taxon>Pleuronectiformes</taxon>
        <taxon>Pleuronectoidei</taxon>
        <taxon>Pleuronectidae</taxon>
        <taxon>Pleuronectes</taxon>
    </lineage>
</organism>
<name>A0A9N7YG50_PLEPL</name>
<dbReference type="AlphaFoldDB" id="A0A9N7YG50"/>
<keyword evidence="2" id="KW-1185">Reference proteome</keyword>
<sequence length="110" mass="11684">MVLRLGAAAGVRSRLSPAVARSCVRIPVPRCPPPAPPARCAHLWAQAPERAGRGDACGFQGRPRMRTAENKVEGAGDKVTLPSMLTGELRCGVVEQEVRHESVTAARGTF</sequence>
<protein>
    <submittedName>
        <fullName evidence="1">Uncharacterized protein</fullName>
    </submittedName>
</protein>
<proteinExistence type="predicted"/>
<reference evidence="1" key="1">
    <citation type="submission" date="2020-03" db="EMBL/GenBank/DDBJ databases">
        <authorList>
            <person name="Weist P."/>
        </authorList>
    </citation>
    <scope>NUCLEOTIDE SEQUENCE</scope>
</reference>
<comment type="caution">
    <text evidence="1">The sequence shown here is derived from an EMBL/GenBank/DDBJ whole genome shotgun (WGS) entry which is preliminary data.</text>
</comment>
<gene>
    <name evidence="1" type="ORF">PLEPLA_LOCUS18227</name>
</gene>
<dbReference type="EMBL" id="CADEAL010001219">
    <property type="protein sequence ID" value="CAB1430245.1"/>
    <property type="molecule type" value="Genomic_DNA"/>
</dbReference>